<reference evidence="2 3" key="1">
    <citation type="journal article" date="2021" name="J. Hered.">
        <title>A chromosome-level genome assembly of the parasitoid wasp, Cotesia glomerata (Hymenoptera: Braconidae).</title>
        <authorList>
            <person name="Pinto B.J."/>
            <person name="Weis J.J."/>
            <person name="Gamble T."/>
            <person name="Ode P.J."/>
            <person name="Paul R."/>
            <person name="Zaspel J.M."/>
        </authorList>
    </citation>
    <scope>NUCLEOTIDE SEQUENCE [LARGE SCALE GENOMIC DNA]</scope>
    <source>
        <strain evidence="2">CgM1</strain>
    </source>
</reference>
<evidence type="ECO:0000313" key="3">
    <source>
        <dbReference type="Proteomes" id="UP000826195"/>
    </source>
</evidence>
<feature type="region of interest" description="Disordered" evidence="1">
    <location>
        <begin position="89"/>
        <end position="139"/>
    </location>
</feature>
<organism evidence="2 3">
    <name type="scientific">Cotesia glomerata</name>
    <name type="common">Lepidopteran parasitic wasp</name>
    <name type="synonym">Apanteles glomeratus</name>
    <dbReference type="NCBI Taxonomy" id="32391"/>
    <lineage>
        <taxon>Eukaryota</taxon>
        <taxon>Metazoa</taxon>
        <taxon>Ecdysozoa</taxon>
        <taxon>Arthropoda</taxon>
        <taxon>Hexapoda</taxon>
        <taxon>Insecta</taxon>
        <taxon>Pterygota</taxon>
        <taxon>Neoptera</taxon>
        <taxon>Endopterygota</taxon>
        <taxon>Hymenoptera</taxon>
        <taxon>Apocrita</taxon>
        <taxon>Ichneumonoidea</taxon>
        <taxon>Braconidae</taxon>
        <taxon>Microgastrinae</taxon>
        <taxon>Cotesia</taxon>
    </lineage>
</organism>
<feature type="compositionally biased region" description="Low complexity" evidence="1">
    <location>
        <begin position="98"/>
        <end position="129"/>
    </location>
</feature>
<dbReference type="EMBL" id="JAHXZJ010002609">
    <property type="protein sequence ID" value="KAH0540235.1"/>
    <property type="molecule type" value="Genomic_DNA"/>
</dbReference>
<protein>
    <submittedName>
        <fullName evidence="2">Uncharacterized protein</fullName>
    </submittedName>
</protein>
<proteinExistence type="predicted"/>
<keyword evidence="3" id="KW-1185">Reference proteome</keyword>
<gene>
    <name evidence="2" type="ORF">KQX54_014901</name>
</gene>
<accession>A0AAV7I112</accession>
<dbReference type="Proteomes" id="UP000826195">
    <property type="component" value="Unassembled WGS sequence"/>
</dbReference>
<sequence>MTGAGTIHSTMTQASQYPHIEYLWFKIVISTIKFSPCTNPNVFQEKDFALAEITKNNKAAKSNDVEIVLDREDSEDECLQELSQSLSGLLKEADTQESIPSASTSTPSTSTNTLSTSTNIPPTSTSTPSFKRQVNFFRP</sequence>
<evidence type="ECO:0000313" key="2">
    <source>
        <dbReference type="EMBL" id="KAH0540235.1"/>
    </source>
</evidence>
<evidence type="ECO:0000256" key="1">
    <source>
        <dbReference type="SAM" id="MobiDB-lite"/>
    </source>
</evidence>
<comment type="caution">
    <text evidence="2">The sequence shown here is derived from an EMBL/GenBank/DDBJ whole genome shotgun (WGS) entry which is preliminary data.</text>
</comment>
<dbReference type="AlphaFoldDB" id="A0AAV7I112"/>
<name>A0AAV7I112_COTGL</name>